<dbReference type="Proteomes" id="UP000618818">
    <property type="component" value="Unassembled WGS sequence"/>
</dbReference>
<protein>
    <recommendedName>
        <fullName evidence="3">ATP-binding protein</fullName>
    </recommendedName>
</protein>
<proteinExistence type="predicted"/>
<evidence type="ECO:0000313" key="1">
    <source>
        <dbReference type="EMBL" id="MBD3924280.1"/>
    </source>
</evidence>
<dbReference type="InterPro" id="IPR036890">
    <property type="entry name" value="HATPase_C_sf"/>
</dbReference>
<comment type="caution">
    <text evidence="1">The sequence shown here is derived from an EMBL/GenBank/DDBJ whole genome shotgun (WGS) entry which is preliminary data.</text>
</comment>
<reference evidence="1 2" key="1">
    <citation type="submission" date="2020-09" db="EMBL/GenBank/DDBJ databases">
        <title>novel species in genus Nocardioides.</title>
        <authorList>
            <person name="Zhang G."/>
        </authorList>
    </citation>
    <scope>NUCLEOTIDE SEQUENCE [LARGE SCALE GENOMIC DNA]</scope>
    <source>
        <strain evidence="1 2">KCTC 39551</strain>
    </source>
</reference>
<name>A0ABR8N8S7_9ACTN</name>
<dbReference type="RefSeq" id="WP_191194065.1">
    <property type="nucleotide sequence ID" value="NZ_JACXYZ010000001.1"/>
</dbReference>
<organism evidence="1 2">
    <name type="scientific">Nocardioides cavernae</name>
    <dbReference type="NCBI Taxonomy" id="1921566"/>
    <lineage>
        <taxon>Bacteria</taxon>
        <taxon>Bacillati</taxon>
        <taxon>Actinomycetota</taxon>
        <taxon>Actinomycetes</taxon>
        <taxon>Propionibacteriales</taxon>
        <taxon>Nocardioidaceae</taxon>
        <taxon>Nocardioides</taxon>
    </lineage>
</organism>
<accession>A0ABR8N8S7</accession>
<dbReference type="EMBL" id="JACXYZ010000001">
    <property type="protein sequence ID" value="MBD3924280.1"/>
    <property type="molecule type" value="Genomic_DNA"/>
</dbReference>
<evidence type="ECO:0008006" key="3">
    <source>
        <dbReference type="Google" id="ProtNLM"/>
    </source>
</evidence>
<keyword evidence="2" id="KW-1185">Reference proteome</keyword>
<gene>
    <name evidence="1" type="ORF">IEZ26_06575</name>
</gene>
<dbReference type="Gene3D" id="3.30.565.10">
    <property type="entry name" value="Histidine kinase-like ATPase, C-terminal domain"/>
    <property type="match status" value="1"/>
</dbReference>
<evidence type="ECO:0000313" key="2">
    <source>
        <dbReference type="Proteomes" id="UP000618818"/>
    </source>
</evidence>
<sequence>MELMLVGEAPLATAAHLGFHTGSTSLTIDATQLAFACPLDLAGMVATAHAVSEASVPVTLRLPRDAGVASYLQRLDVLRHMPSRTRIVGRVPPEVRTNQGHRLLEVTRLTPDNEDDVAERVGRLVTTYFRGADAGAGRRAYAACGELLANATEHGASSSGSFVAVQAYSGQSGGGARLEMAVCDTGVGVLDHLRQNPRYAHLTNDESALGKAVRRGVSGVSDDRGNGLHDLVEFSRRHGTTRLQIRSGSAEISVLGTPQGVTHEVRPRIDRTPGTWAWLTHHLGADSASMVQSGQ</sequence>